<protein>
    <recommendedName>
        <fullName evidence="3">Armadillo repeat-containing protein 2</fullName>
    </recommendedName>
</protein>
<evidence type="ECO:0008006" key="3">
    <source>
        <dbReference type="Google" id="ProtNLM"/>
    </source>
</evidence>
<gene>
    <name evidence="1" type="ORF">LARSCL_LOCUS8468</name>
</gene>
<dbReference type="PANTHER" id="PTHR21356">
    <property type="entry name" value="ARMADILLO REPEAT CONTAINING 2"/>
    <property type="match status" value="1"/>
</dbReference>
<dbReference type="GO" id="GO:0044782">
    <property type="term" value="P:cilium organization"/>
    <property type="evidence" value="ECO:0007669"/>
    <property type="project" value="TreeGrafter"/>
</dbReference>
<dbReference type="SUPFAM" id="SSF48371">
    <property type="entry name" value="ARM repeat"/>
    <property type="match status" value="1"/>
</dbReference>
<dbReference type="InterPro" id="IPR011989">
    <property type="entry name" value="ARM-like"/>
</dbReference>
<sequence length="830" mass="94785">MQSTTRSVNCVNEMGDMFQNSTSLPFYVHPMDQKRSLKIIKETKAEIKRMESRRPSTPLCTRNVQSGFFNELALSSRPSSCSSIKSLKYEHEEILNLSIRAISPIRSNKVRNADIKLEPIVSKPVLFDRKSTHSNIKLCKERFTVFPPLPCDEKKSIHMLKDLSGSYEKLQICPITKEPLLKHESAILIEPSCNDIDEDVKAVMEKTLDTNTSSNPDNIDEITEEQNLSNQLSEELNNVLPLLEKYARLSNKKKEDDVISIVKNIFYLLEERNAFLLIHDNRIPLLKVLFRLLDSNFPTLSLHIIKLLLKMRIKEKNLCCVFRLISKLLKDQEFELNKYDLIDSIIETIYYTSAETNGDAVLYGIRIIQTLITAQNLQKQQKENCLNVLFHQLRESNFMISCKEKSDGRCDEIIYMIMTLLKNLVEDESMWEILTTSENLTEILKTLNCSQDPEIVHLIVCLVSKIVDDKDGCKAVACCCKDDLVGLLSILETHRYSIDITLQTAFIIGNLVSVNDNTAQAFVWSSNFINILVVLGEYISEHIQFKESVSDCFKSKKFPMSSGDRNLHHQIFEVILKVLCIFANICLHPNAGCYLAKHPGILSHLLAIIAAYAERDGSAEAGMAIYSFLVVVSNVSYYLESDSEFCIKTAETIIPILDDSFSFEVRVEAASVIRNLTRSSEVRDYIRENTFLPAFVKLLDENEKALSTAAYGVIMNLLIDENSRQIFYHELGVTKVLHKLHLCADRDWKTCALLCQVLWNYFGGESGSIAYVSKIEAQHLVKYLSYSLYNDEINTMENDGSDYYQEWKMDFCPVASKLLKLLQTKKTVLF</sequence>
<organism evidence="1 2">
    <name type="scientific">Larinioides sclopetarius</name>
    <dbReference type="NCBI Taxonomy" id="280406"/>
    <lineage>
        <taxon>Eukaryota</taxon>
        <taxon>Metazoa</taxon>
        <taxon>Ecdysozoa</taxon>
        <taxon>Arthropoda</taxon>
        <taxon>Chelicerata</taxon>
        <taxon>Arachnida</taxon>
        <taxon>Araneae</taxon>
        <taxon>Araneomorphae</taxon>
        <taxon>Entelegynae</taxon>
        <taxon>Araneoidea</taxon>
        <taxon>Araneidae</taxon>
        <taxon>Larinioides</taxon>
    </lineage>
</organism>
<evidence type="ECO:0000313" key="1">
    <source>
        <dbReference type="EMBL" id="CAL1276135.1"/>
    </source>
</evidence>
<dbReference type="InterPro" id="IPR016024">
    <property type="entry name" value="ARM-type_fold"/>
</dbReference>
<dbReference type="Gene3D" id="1.25.10.10">
    <property type="entry name" value="Leucine-rich Repeat Variant"/>
    <property type="match status" value="2"/>
</dbReference>
<comment type="caution">
    <text evidence="1">The sequence shown here is derived from an EMBL/GenBank/DDBJ whole genome shotgun (WGS) entry which is preliminary data.</text>
</comment>
<reference evidence="1 2" key="1">
    <citation type="submission" date="2024-04" db="EMBL/GenBank/DDBJ databases">
        <authorList>
            <person name="Rising A."/>
            <person name="Reimegard J."/>
            <person name="Sonavane S."/>
            <person name="Akerstrom W."/>
            <person name="Nylinder S."/>
            <person name="Hedman E."/>
            <person name="Kallberg Y."/>
        </authorList>
    </citation>
    <scope>NUCLEOTIDE SEQUENCE [LARGE SCALE GENOMIC DNA]</scope>
</reference>
<dbReference type="InterPro" id="IPR038905">
    <property type="entry name" value="ARMC2"/>
</dbReference>
<dbReference type="PANTHER" id="PTHR21356:SF1">
    <property type="entry name" value="ARMADILLO REPEAT-CONTAINING PROTEIN 2"/>
    <property type="match status" value="1"/>
</dbReference>
<name>A0AAV2A080_9ARAC</name>
<evidence type="ECO:0000313" key="2">
    <source>
        <dbReference type="Proteomes" id="UP001497382"/>
    </source>
</evidence>
<proteinExistence type="predicted"/>
<dbReference type="AlphaFoldDB" id="A0AAV2A080"/>
<accession>A0AAV2A080</accession>
<dbReference type="EMBL" id="CAXIEN010000091">
    <property type="protein sequence ID" value="CAL1276135.1"/>
    <property type="molecule type" value="Genomic_DNA"/>
</dbReference>
<keyword evidence="2" id="KW-1185">Reference proteome</keyword>
<dbReference type="Proteomes" id="UP001497382">
    <property type="component" value="Unassembled WGS sequence"/>
</dbReference>